<dbReference type="AlphaFoldDB" id="A0A4Q7X0M0"/>
<dbReference type="Proteomes" id="UP000292027">
    <property type="component" value="Unassembled WGS sequence"/>
</dbReference>
<sequence length="97" mass="10992">MDADQAAAQGYIAVMEIRVPNDGEPVQTVYPLGGRTVEDLLEDAIIHFNRFWEHGPELDDWGVWRVPDFDGTCYQLMTREVVLPDLDFLDSVDNSHG</sequence>
<evidence type="ECO:0000313" key="2">
    <source>
        <dbReference type="Proteomes" id="UP000292027"/>
    </source>
</evidence>
<evidence type="ECO:0000313" key="1">
    <source>
        <dbReference type="EMBL" id="RZU16422.1"/>
    </source>
</evidence>
<organism evidence="1 2">
    <name type="scientific">Kribbella rubisoli</name>
    <dbReference type="NCBI Taxonomy" id="3075929"/>
    <lineage>
        <taxon>Bacteria</taxon>
        <taxon>Bacillati</taxon>
        <taxon>Actinomycetota</taxon>
        <taxon>Actinomycetes</taxon>
        <taxon>Propionibacteriales</taxon>
        <taxon>Kribbellaceae</taxon>
        <taxon>Kribbella</taxon>
    </lineage>
</organism>
<dbReference type="RefSeq" id="WP_130445333.1">
    <property type="nucleotide sequence ID" value="NZ_SHKR01000012.1"/>
</dbReference>
<proteinExistence type="predicted"/>
<dbReference type="EMBL" id="SHKR01000012">
    <property type="protein sequence ID" value="RZU16422.1"/>
    <property type="molecule type" value="Genomic_DNA"/>
</dbReference>
<protein>
    <submittedName>
        <fullName evidence="1">Uncharacterized protein</fullName>
    </submittedName>
</protein>
<gene>
    <name evidence="1" type="ORF">EV645_3987</name>
</gene>
<keyword evidence="2" id="KW-1185">Reference proteome</keyword>
<reference evidence="1 2" key="1">
    <citation type="journal article" date="2015" name="Stand. Genomic Sci.">
        <title>Genomic Encyclopedia of Bacterial and Archaeal Type Strains, Phase III: the genomes of soil and plant-associated and newly described type strains.</title>
        <authorList>
            <person name="Whitman W.B."/>
            <person name="Woyke T."/>
            <person name="Klenk H.P."/>
            <person name="Zhou Y."/>
            <person name="Lilburn T.G."/>
            <person name="Beck B.J."/>
            <person name="De Vos P."/>
            <person name="Vandamme P."/>
            <person name="Eisen J.A."/>
            <person name="Garrity G."/>
            <person name="Hugenholtz P."/>
            <person name="Kyrpides N.C."/>
        </authorList>
    </citation>
    <scope>NUCLEOTIDE SEQUENCE [LARGE SCALE GENOMIC DNA]</scope>
    <source>
        <strain evidence="1 2">VKM Ac-2540</strain>
    </source>
</reference>
<accession>A0A4Q7X0M0</accession>
<name>A0A4Q7X0M0_9ACTN</name>
<comment type="caution">
    <text evidence="1">The sequence shown here is derived from an EMBL/GenBank/DDBJ whole genome shotgun (WGS) entry which is preliminary data.</text>
</comment>